<accession>K0K1R9</accession>
<dbReference type="InterPro" id="IPR004378">
    <property type="entry name" value="F420H2_quin_Rdtase"/>
</dbReference>
<feature type="domain" description="Hemerythrin-like" evidence="3">
    <location>
        <begin position="149"/>
        <end position="269"/>
    </location>
</feature>
<dbReference type="AlphaFoldDB" id="K0K1R9"/>
<dbReference type="CDD" id="cd12108">
    <property type="entry name" value="Hr-like"/>
    <property type="match status" value="1"/>
</dbReference>
<dbReference type="eggNOG" id="COG3945">
    <property type="taxonomic scope" value="Bacteria"/>
</dbReference>
<keyword evidence="5" id="KW-1185">Reference proteome</keyword>
<dbReference type="NCBIfam" id="TIGR00026">
    <property type="entry name" value="hi_GC_TIGR00026"/>
    <property type="match status" value="1"/>
</dbReference>
<dbReference type="Pfam" id="PF04075">
    <property type="entry name" value="F420H2_quin_red"/>
    <property type="match status" value="1"/>
</dbReference>
<dbReference type="OrthoDB" id="8225825at2"/>
<dbReference type="HOGENOM" id="CLU_082385_0_0_11"/>
<organism evidence="4 5">
    <name type="scientific">Saccharothrix espanaensis (strain ATCC 51144 / DSM 44229 / JCM 9112 / NBRC 15066 / NRRL 15764)</name>
    <dbReference type="NCBI Taxonomy" id="1179773"/>
    <lineage>
        <taxon>Bacteria</taxon>
        <taxon>Bacillati</taxon>
        <taxon>Actinomycetota</taxon>
        <taxon>Actinomycetes</taxon>
        <taxon>Pseudonocardiales</taxon>
        <taxon>Pseudonocardiaceae</taxon>
        <taxon>Saccharothrix</taxon>
    </lineage>
</organism>
<dbReference type="KEGG" id="sesp:BN6_42250"/>
<dbReference type="InterPro" id="IPR012312">
    <property type="entry name" value="Hemerythrin-like"/>
</dbReference>
<evidence type="ECO:0000313" key="5">
    <source>
        <dbReference type="Proteomes" id="UP000006281"/>
    </source>
</evidence>
<dbReference type="GO" id="GO:0005886">
    <property type="term" value="C:plasma membrane"/>
    <property type="evidence" value="ECO:0007669"/>
    <property type="project" value="TreeGrafter"/>
</dbReference>
<dbReference type="Gene3D" id="2.30.110.10">
    <property type="entry name" value="Electron Transport, Fmn-binding Protein, Chain A"/>
    <property type="match status" value="1"/>
</dbReference>
<dbReference type="Proteomes" id="UP000006281">
    <property type="component" value="Chromosome"/>
</dbReference>
<dbReference type="Pfam" id="PF01814">
    <property type="entry name" value="Hemerythrin"/>
    <property type="match status" value="1"/>
</dbReference>
<dbReference type="SUPFAM" id="SSF50475">
    <property type="entry name" value="FMN-binding split barrel"/>
    <property type="match status" value="1"/>
</dbReference>
<name>K0K1R9_SACES</name>
<sequence>MALDFNQQVIEEFRANRGKVGGWFADARLILLTTTGARSGRPHTNPLGYLPDGDRILVIGSAGGADKHPDWYHNLVADPVATVEDGVFTYQAKATVLTGEERDRLFARAVEADPGWGEYQAKTRRVIPVVALEQTVPGPPDVKSMGEGLRVVHDAFRRELATIRAEVASSGPRLGAQLRVNCLTFCQGMEFHHRVEDGGMFPALGGRYPEIAAVLDRLHEEHERISVLLTELREVVGGDGDGLLARVDGLIAELEEHLRYEEEQLIPLLDS</sequence>
<gene>
    <name evidence="4" type="ordered locus">BN6_42250</name>
</gene>
<proteinExistence type="inferred from homology"/>
<evidence type="ECO:0000256" key="2">
    <source>
        <dbReference type="ARBA" id="ARBA00049106"/>
    </source>
</evidence>
<dbReference type="RefSeq" id="WP_015101624.1">
    <property type="nucleotide sequence ID" value="NC_019673.1"/>
</dbReference>
<protein>
    <submittedName>
        <fullName evidence="4">Hemerythrin HHE cation binding domain-containing protein</fullName>
    </submittedName>
</protein>
<dbReference type="STRING" id="1179773.BN6_42250"/>
<dbReference type="GO" id="GO:0070967">
    <property type="term" value="F:coenzyme F420 binding"/>
    <property type="evidence" value="ECO:0007669"/>
    <property type="project" value="TreeGrafter"/>
</dbReference>
<comment type="similarity">
    <text evidence="1">Belongs to the F420H(2)-dependent quinone reductase family.</text>
</comment>
<dbReference type="BioCyc" id="SESP1179773:BN6_RS20455-MONOMER"/>
<evidence type="ECO:0000313" key="4">
    <source>
        <dbReference type="EMBL" id="CCH31512.1"/>
    </source>
</evidence>
<dbReference type="PATRIC" id="fig|1179773.3.peg.4229"/>
<dbReference type="GO" id="GO:0016491">
    <property type="term" value="F:oxidoreductase activity"/>
    <property type="evidence" value="ECO:0007669"/>
    <property type="project" value="InterPro"/>
</dbReference>
<dbReference type="Gene3D" id="1.20.120.520">
    <property type="entry name" value="nmb1532 protein domain like"/>
    <property type="match status" value="1"/>
</dbReference>
<dbReference type="EMBL" id="HE804045">
    <property type="protein sequence ID" value="CCH31512.1"/>
    <property type="molecule type" value="Genomic_DNA"/>
</dbReference>
<reference evidence="4 5" key="1">
    <citation type="journal article" date="2012" name="BMC Genomics">
        <title>Complete genome sequence of Saccharothrix espanaensis DSM 44229T and comparison to the other completely sequenced Pseudonocardiaceae.</title>
        <authorList>
            <person name="Strobel T."/>
            <person name="Al-Dilaimi A."/>
            <person name="Blom J."/>
            <person name="Gessner A."/>
            <person name="Kalinowski J."/>
            <person name="Luzhetska M."/>
            <person name="Puhler A."/>
            <person name="Szczepanowski R."/>
            <person name="Bechthold A."/>
            <person name="Ruckert C."/>
        </authorList>
    </citation>
    <scope>NUCLEOTIDE SEQUENCE [LARGE SCALE GENOMIC DNA]</scope>
    <source>
        <strain evidence="5">ATCC 51144 / DSM 44229 / JCM 9112 / NBRC 15066 / NRRL 15764</strain>
    </source>
</reference>
<evidence type="ECO:0000259" key="3">
    <source>
        <dbReference type="Pfam" id="PF01814"/>
    </source>
</evidence>
<dbReference type="PANTHER" id="PTHR39428">
    <property type="entry name" value="F420H(2)-DEPENDENT QUINONE REDUCTASE RV1261C"/>
    <property type="match status" value="1"/>
</dbReference>
<evidence type="ECO:0000256" key="1">
    <source>
        <dbReference type="ARBA" id="ARBA00008710"/>
    </source>
</evidence>
<dbReference type="InterPro" id="IPR012349">
    <property type="entry name" value="Split_barrel_FMN-bd"/>
</dbReference>
<dbReference type="PANTHER" id="PTHR39428:SF1">
    <property type="entry name" value="F420H(2)-DEPENDENT QUINONE REDUCTASE RV1261C"/>
    <property type="match status" value="1"/>
</dbReference>
<comment type="catalytic activity">
    <reaction evidence="2">
        <text>oxidized coenzyme F420-(gamma-L-Glu)(n) + a quinol + H(+) = reduced coenzyme F420-(gamma-L-Glu)(n) + a quinone</text>
        <dbReference type="Rhea" id="RHEA:39663"/>
        <dbReference type="Rhea" id="RHEA-COMP:12939"/>
        <dbReference type="Rhea" id="RHEA-COMP:14378"/>
        <dbReference type="ChEBI" id="CHEBI:15378"/>
        <dbReference type="ChEBI" id="CHEBI:24646"/>
        <dbReference type="ChEBI" id="CHEBI:132124"/>
        <dbReference type="ChEBI" id="CHEBI:133980"/>
        <dbReference type="ChEBI" id="CHEBI:139511"/>
    </reaction>
</comment>